<feature type="non-terminal residue" evidence="1">
    <location>
        <position position="1"/>
    </location>
</feature>
<reference evidence="1" key="1">
    <citation type="journal article" date="2014" name="Front. Microbiol.">
        <title>High frequency of phylogenetically diverse reductive dehalogenase-homologous genes in deep subseafloor sedimentary metagenomes.</title>
        <authorList>
            <person name="Kawai M."/>
            <person name="Futagami T."/>
            <person name="Toyoda A."/>
            <person name="Takaki Y."/>
            <person name="Nishi S."/>
            <person name="Hori S."/>
            <person name="Arai W."/>
            <person name="Tsubouchi T."/>
            <person name="Morono Y."/>
            <person name="Uchiyama I."/>
            <person name="Ito T."/>
            <person name="Fujiyama A."/>
            <person name="Inagaki F."/>
            <person name="Takami H."/>
        </authorList>
    </citation>
    <scope>NUCLEOTIDE SEQUENCE</scope>
    <source>
        <strain evidence="1">Expedition CK06-06</strain>
    </source>
</reference>
<protein>
    <recommendedName>
        <fullName evidence="2">AsmA-like C-terminal domain-containing protein</fullName>
    </recommendedName>
</protein>
<proteinExistence type="predicted"/>
<comment type="caution">
    <text evidence="1">The sequence shown here is derived from an EMBL/GenBank/DDBJ whole genome shotgun (WGS) entry which is preliminary data.</text>
</comment>
<gene>
    <name evidence="1" type="ORF">S01H1_08136</name>
</gene>
<dbReference type="InterPro" id="IPR052894">
    <property type="entry name" value="AsmA-related"/>
</dbReference>
<dbReference type="PANTHER" id="PTHR30441">
    <property type="entry name" value="DUF748 DOMAIN-CONTAINING PROTEIN"/>
    <property type="match status" value="1"/>
</dbReference>
<accession>X0RZ82</accession>
<dbReference type="GO" id="GO:0090313">
    <property type="term" value="P:regulation of protein targeting to membrane"/>
    <property type="evidence" value="ECO:0007669"/>
    <property type="project" value="TreeGrafter"/>
</dbReference>
<feature type="non-terminal residue" evidence="1">
    <location>
        <position position="461"/>
    </location>
</feature>
<name>X0RZ82_9ZZZZ</name>
<evidence type="ECO:0000313" key="1">
    <source>
        <dbReference type="EMBL" id="GAF74134.1"/>
    </source>
</evidence>
<dbReference type="EMBL" id="BARS01004172">
    <property type="protein sequence ID" value="GAF74134.1"/>
    <property type="molecule type" value="Genomic_DNA"/>
</dbReference>
<organism evidence="1">
    <name type="scientific">marine sediment metagenome</name>
    <dbReference type="NCBI Taxonomy" id="412755"/>
    <lineage>
        <taxon>unclassified sequences</taxon>
        <taxon>metagenomes</taxon>
        <taxon>ecological metagenomes</taxon>
    </lineage>
</organism>
<sequence>RFKASVRDRAKRGSTYSVNGRFSDLKGQPRLEGEVTAKLQLDPAQMPKAQAEDGVMPLRQAEAPLVDFKANIAGDAKRLELDDISISFESVGQPQLIVGGAQATWADALSIDLNLSSRWLDLDRIAVSSASQSPFDTARDFLSALLQALPAEADSKLRFDLDQANLGGEAVSGIRLEVARSKGMLFVKDLRANLPGGARLALDGTVADVEKARGFQGELALRGTSLARFLNWASNDPAVAEAVRNEGPFSVQGRLRLGKSSIELTDVGAEIGGTPLSGEVRYSTGERTRLAVVLEGHEIDATQIWPGAVGYLKGMLFASAADDAAKGETEDAGGPRRLANSEIDMTLRVKAGKLLTGGQPLGDVNIDVTIDQGRLLMSAVKFVTDDGLAFELEGDVADVAGKPHGVLRWVVAAPAPSAASAFIRLLDLSEDRNNVAMRFADLAPLRIAGTISLGDRNDGTA</sequence>
<evidence type="ECO:0008006" key="2">
    <source>
        <dbReference type="Google" id="ProtNLM"/>
    </source>
</evidence>
<dbReference type="PANTHER" id="PTHR30441:SF4">
    <property type="entry name" value="PROTEIN ASMA"/>
    <property type="match status" value="1"/>
</dbReference>
<dbReference type="AlphaFoldDB" id="X0RZ82"/>
<dbReference type="GO" id="GO:0005886">
    <property type="term" value="C:plasma membrane"/>
    <property type="evidence" value="ECO:0007669"/>
    <property type="project" value="TreeGrafter"/>
</dbReference>